<reference evidence="2" key="1">
    <citation type="journal article" date="2010" name="Genome Biol.">
        <title>Structure and dynamics of the pan-genome of Streptococcus pneumoniae and closely related species.</title>
        <authorList>
            <person name="Donati C."/>
            <person name="Hiller N.L."/>
            <person name="Tettelin H."/>
            <person name="Muzzi A."/>
            <person name="Croucher N.J."/>
            <person name="Angiuoli S.V."/>
            <person name="Oggioni M."/>
            <person name="Dunning Hotopp J.C."/>
            <person name="Hu F.Z."/>
            <person name="Riley D.R."/>
            <person name="Covacci A."/>
            <person name="Mitchell T.J."/>
            <person name="Bentley S.D."/>
            <person name="Kilian M."/>
            <person name="Ehrlich G.D."/>
            <person name="Rappuoli R."/>
            <person name="Moxon E.R."/>
            <person name="Masignani V."/>
        </authorList>
    </citation>
    <scope>NUCLEOTIDE SEQUENCE [LARGE SCALE GENOMIC DNA]</scope>
    <source>
        <strain evidence="2">70585</strain>
    </source>
</reference>
<dbReference type="EMBL" id="CP000918">
    <property type="protein sequence ID" value="ACO17908.1"/>
    <property type="molecule type" value="Genomic_DNA"/>
</dbReference>
<name>C1CBE6_STRP7</name>
<evidence type="ECO:0000313" key="1">
    <source>
        <dbReference type="EMBL" id="ACO17908.1"/>
    </source>
</evidence>
<organism evidence="1 2">
    <name type="scientific">Streptococcus pneumoniae (strain 70585)</name>
    <dbReference type="NCBI Taxonomy" id="488221"/>
    <lineage>
        <taxon>Bacteria</taxon>
        <taxon>Bacillati</taxon>
        <taxon>Bacillota</taxon>
        <taxon>Bacilli</taxon>
        <taxon>Lactobacillales</taxon>
        <taxon>Streptococcaceae</taxon>
        <taxon>Streptococcus</taxon>
    </lineage>
</organism>
<evidence type="ECO:0000313" key="2">
    <source>
        <dbReference type="Proteomes" id="UP000002211"/>
    </source>
</evidence>
<proteinExistence type="predicted"/>
<sequence>MSTEFSEFLKIIFQTTSLQKISPIIHPKSKNHPESLP</sequence>
<protein>
    <submittedName>
        <fullName evidence="1">Uncharacterized protein</fullName>
    </submittedName>
</protein>
<dbReference type="KEGG" id="snm:SP70585_0437"/>
<accession>C1CBE6</accession>
<dbReference type="HOGENOM" id="CLU_3349273_0_0_9"/>
<dbReference type="Proteomes" id="UP000002211">
    <property type="component" value="Chromosome"/>
</dbReference>
<dbReference type="AlphaFoldDB" id="C1CBE6"/>
<gene>
    <name evidence="1" type="ordered locus">SP70585_0437</name>
</gene>